<accession>M3F215</accession>
<proteinExistence type="predicted"/>
<gene>
    <name evidence="1" type="ORF">LEP1GSC067_0649</name>
</gene>
<dbReference type="EMBL" id="AKWW02000017">
    <property type="protein sequence ID" value="EMF44126.1"/>
    <property type="molecule type" value="Genomic_DNA"/>
</dbReference>
<evidence type="ECO:0000313" key="2">
    <source>
        <dbReference type="Proteomes" id="UP000011754"/>
    </source>
</evidence>
<evidence type="ECO:0000313" key="1">
    <source>
        <dbReference type="EMBL" id="EMF44126.1"/>
    </source>
</evidence>
<protein>
    <recommendedName>
        <fullName evidence="3">Response regulatory domain-containing protein</fullName>
    </recommendedName>
</protein>
<evidence type="ECO:0008006" key="3">
    <source>
        <dbReference type="Google" id="ProtNLM"/>
    </source>
</evidence>
<comment type="caution">
    <text evidence="1">The sequence shown here is derived from an EMBL/GenBank/DDBJ whole genome shotgun (WGS) entry which is preliminary data.</text>
</comment>
<dbReference type="Proteomes" id="UP000011754">
    <property type="component" value="Unassembled WGS sequence"/>
</dbReference>
<sequence length="63" mass="7699">MFSDEISVCLIEDDDEDAILFREYLEEIPFPKYKVTRFKDFPSLFVDIEKNLQNIQFMWLIIF</sequence>
<name>M3F215_LEPIR</name>
<reference evidence="1 2" key="1">
    <citation type="submission" date="2013-01" db="EMBL/GenBank/DDBJ databases">
        <authorList>
            <person name="Harkins D.M."/>
            <person name="Durkin A.S."/>
            <person name="Brinkac L.M."/>
            <person name="Haft D.H."/>
            <person name="Selengut J.D."/>
            <person name="Sanka R."/>
            <person name="DePew J."/>
            <person name="Purushe J."/>
            <person name="Hartskeerl R.A."/>
            <person name="Ahmed A."/>
            <person name="van der Linden H."/>
            <person name="Goris M.G.A."/>
            <person name="Vinetz J.M."/>
            <person name="Sutton G.G."/>
            <person name="Nierman W.C."/>
            <person name="Fouts D.E."/>
        </authorList>
    </citation>
    <scope>NUCLEOTIDE SEQUENCE [LARGE SCALE GENOMIC DNA]</scope>
    <source>
        <strain evidence="1 2">TE 1992</strain>
    </source>
</reference>
<dbReference type="AlphaFoldDB" id="M3F215"/>
<organism evidence="1 2">
    <name type="scientific">Leptospira interrogans serovar Lora str. TE 1992</name>
    <dbReference type="NCBI Taxonomy" id="1193028"/>
    <lineage>
        <taxon>Bacteria</taxon>
        <taxon>Pseudomonadati</taxon>
        <taxon>Spirochaetota</taxon>
        <taxon>Spirochaetia</taxon>
        <taxon>Leptospirales</taxon>
        <taxon>Leptospiraceae</taxon>
        <taxon>Leptospira</taxon>
    </lineage>
</organism>